<proteinExistence type="predicted"/>
<name>A0A9W6U276_9STRA</name>
<dbReference type="OrthoDB" id="77486at2759"/>
<comment type="caution">
    <text evidence="3">The sequence shown here is derived from an EMBL/GenBank/DDBJ whole genome shotgun (WGS) entry which is preliminary data.</text>
</comment>
<keyword evidence="1" id="KW-0175">Coiled coil</keyword>
<feature type="coiled-coil region" evidence="1">
    <location>
        <begin position="104"/>
        <end position="131"/>
    </location>
</feature>
<feature type="region of interest" description="Disordered" evidence="2">
    <location>
        <begin position="384"/>
        <end position="422"/>
    </location>
</feature>
<evidence type="ECO:0000313" key="3">
    <source>
        <dbReference type="EMBL" id="GMF24012.1"/>
    </source>
</evidence>
<organism evidence="3 4">
    <name type="scientific">Phytophthora lilii</name>
    <dbReference type="NCBI Taxonomy" id="2077276"/>
    <lineage>
        <taxon>Eukaryota</taxon>
        <taxon>Sar</taxon>
        <taxon>Stramenopiles</taxon>
        <taxon>Oomycota</taxon>
        <taxon>Peronosporomycetes</taxon>
        <taxon>Peronosporales</taxon>
        <taxon>Peronosporaceae</taxon>
        <taxon>Phytophthora</taxon>
    </lineage>
</organism>
<evidence type="ECO:0000313" key="4">
    <source>
        <dbReference type="Proteomes" id="UP001165083"/>
    </source>
</evidence>
<dbReference type="Proteomes" id="UP001165083">
    <property type="component" value="Unassembled WGS sequence"/>
</dbReference>
<evidence type="ECO:0000256" key="2">
    <source>
        <dbReference type="SAM" id="MobiDB-lite"/>
    </source>
</evidence>
<feature type="region of interest" description="Disordered" evidence="2">
    <location>
        <begin position="314"/>
        <end position="359"/>
    </location>
</feature>
<protein>
    <submittedName>
        <fullName evidence="3">Unnamed protein product</fullName>
    </submittedName>
</protein>
<accession>A0A9W6U276</accession>
<dbReference type="EMBL" id="BSXW01000499">
    <property type="protein sequence ID" value="GMF24012.1"/>
    <property type="molecule type" value="Genomic_DNA"/>
</dbReference>
<sequence>MEDTRHAIRRGRLLADEGLHAAAVETWKAALSGAYSLQDYAGAFVLSCNVGGACVRLAAQETDGERAATLLREAREHLDYALQLVEQCSLRSVLGGYRALYRGVRRAETLRRKAEKLLQELQAEKEGKKETCTTCGQVGEVVLDENDGCCYCRQCYDEYYAAVRAGEAASGVFGGGEDEVVAVDVPSAESGGSVDVGDDDEVFAVDVASAVEVSGDMDDSATDDDPAIVVALTQTVSTVPSTTAEVSVSSGIGAGGKSQDRIRYERVELGSLADLLAGKVHIEDRAHPLEMHHENVDSYTTEPLTTAIIPEVSHTEEPLDQEESVAAAVDDCSGESGEAKSPTSDSAREEDPRSDEDAAAVAIATTGKHQYSIAELLELRKQSPTVCPDSLFASPVRDDGTTIARQKNTNLRKKSNAKKAAR</sequence>
<evidence type="ECO:0000256" key="1">
    <source>
        <dbReference type="SAM" id="Coils"/>
    </source>
</evidence>
<keyword evidence="4" id="KW-1185">Reference proteome</keyword>
<reference evidence="3" key="1">
    <citation type="submission" date="2023-04" db="EMBL/GenBank/DDBJ databases">
        <title>Phytophthora lilii NBRC 32176.</title>
        <authorList>
            <person name="Ichikawa N."/>
            <person name="Sato H."/>
            <person name="Tonouchi N."/>
        </authorList>
    </citation>
    <scope>NUCLEOTIDE SEQUENCE</scope>
    <source>
        <strain evidence="3">NBRC 32176</strain>
    </source>
</reference>
<feature type="compositionally biased region" description="Basic residues" evidence="2">
    <location>
        <begin position="410"/>
        <end position="422"/>
    </location>
</feature>
<gene>
    <name evidence="3" type="ORF">Plil01_000978500</name>
</gene>
<dbReference type="AlphaFoldDB" id="A0A9W6U276"/>